<name>A0AAV2W0Q6_9VIBR</name>
<comment type="caution">
    <text evidence="1">The sequence shown here is derived from an EMBL/GenBank/DDBJ whole genome shotgun (WGS) entry which is preliminary data.</text>
</comment>
<evidence type="ECO:0000313" key="1">
    <source>
        <dbReference type="EMBL" id="CCO50389.1"/>
    </source>
</evidence>
<protein>
    <submittedName>
        <fullName evidence="1">Uncharacterized protein</fullName>
    </submittedName>
</protein>
<proteinExistence type="predicted"/>
<dbReference type="Proteomes" id="UP000018211">
    <property type="component" value="Unassembled WGS sequence"/>
</dbReference>
<organism evidence="1 2">
    <name type="scientific">Vibrio nigripulchritudo SOn1</name>
    <dbReference type="NCBI Taxonomy" id="1238450"/>
    <lineage>
        <taxon>Bacteria</taxon>
        <taxon>Pseudomonadati</taxon>
        <taxon>Pseudomonadota</taxon>
        <taxon>Gammaproteobacteria</taxon>
        <taxon>Vibrionales</taxon>
        <taxon>Vibrionaceae</taxon>
        <taxon>Vibrio</taxon>
    </lineage>
</organism>
<dbReference type="AlphaFoldDB" id="A0AAV2W0Q6"/>
<dbReference type="EMBL" id="CAOF01000202">
    <property type="protein sequence ID" value="CCO50389.1"/>
    <property type="molecule type" value="Genomic_DNA"/>
</dbReference>
<accession>A0AAV2W0Q6</accession>
<evidence type="ECO:0000313" key="2">
    <source>
        <dbReference type="Proteomes" id="UP000018211"/>
    </source>
</evidence>
<reference evidence="1 2" key="1">
    <citation type="journal article" date="2013" name="ISME J.">
        <title>Comparative genomics of pathogenic lineages of Vibrio nigripulchritudo identifies virulence-associated traits.</title>
        <authorList>
            <person name="Goudenege D."/>
            <person name="Labreuche Y."/>
            <person name="Krin E."/>
            <person name="Ansquer D."/>
            <person name="Mangenot S."/>
            <person name="Calteau A."/>
            <person name="Medigue C."/>
            <person name="Mazel D."/>
            <person name="Polz M.F."/>
            <person name="Le Roux F."/>
        </authorList>
    </citation>
    <scope>NUCLEOTIDE SEQUENCE [LARGE SCALE GENOMIC DNA]</scope>
    <source>
        <strain evidence="1 2">SOn1</strain>
    </source>
</reference>
<gene>
    <name evidence="1" type="ORF">VIBNISOn1_p0227</name>
</gene>
<sequence length="59" mass="6528">MKYGNRKFFLRIAAASLVATGLIGQVFASGHFISGLQGQYPAYDLNYTYVFSSHQAGYM</sequence>